<dbReference type="EMBL" id="CP070499">
    <property type="protein sequence ID" value="QSB15050.1"/>
    <property type="molecule type" value="Genomic_DNA"/>
</dbReference>
<dbReference type="AlphaFoldDB" id="A0A895YLS5"/>
<organism evidence="2 3">
    <name type="scientific">Natronosporangium hydrolyticum</name>
    <dbReference type="NCBI Taxonomy" id="2811111"/>
    <lineage>
        <taxon>Bacteria</taxon>
        <taxon>Bacillati</taxon>
        <taxon>Actinomycetota</taxon>
        <taxon>Actinomycetes</taxon>
        <taxon>Micromonosporales</taxon>
        <taxon>Micromonosporaceae</taxon>
        <taxon>Natronosporangium</taxon>
    </lineage>
</organism>
<keyword evidence="3" id="KW-1185">Reference proteome</keyword>
<evidence type="ECO:0000313" key="3">
    <source>
        <dbReference type="Proteomes" id="UP000662857"/>
    </source>
</evidence>
<dbReference type="InterPro" id="IPR026004">
    <property type="entry name" value="Septum_form"/>
</dbReference>
<dbReference type="RefSeq" id="WP_239677219.1">
    <property type="nucleotide sequence ID" value="NZ_CP070499.1"/>
</dbReference>
<accession>A0A895YLS5</accession>
<protein>
    <submittedName>
        <fullName evidence="2">Septum formation family protein</fullName>
    </submittedName>
</protein>
<sequence>MRGRKTAAAVVGTGVMGLLLTGCSLPDGIDGDLTSSWSELAEPVGFVPDAAVCHDAEYDERGSLADYQPVDCADPHLTETVYVGEFTDSAGERTNPPSAGSSDWRSAYRSCDDGAADYLGADFRYARLWLGVTVPTEEAWAGGARWFRCEVASLEDRDRTRSGSLAGALSGDSELRLGCFEVGLGDDDQSIESMDPVPCDEPHHAEFVGVWEAPDVPYLDGREGDSAEQVHRGCREQVAEYVDVPVDGDLQFRTGTIADWMEEEDWDNGDRKFRCYLWLNGEELEDSLADGGDSALPVR</sequence>
<proteinExistence type="predicted"/>
<name>A0A895YLS5_9ACTN</name>
<evidence type="ECO:0000259" key="1">
    <source>
        <dbReference type="Pfam" id="PF13845"/>
    </source>
</evidence>
<gene>
    <name evidence="2" type="ORF">JQS43_01295</name>
</gene>
<dbReference type="KEGG" id="nhy:JQS43_01295"/>
<dbReference type="PROSITE" id="PS51257">
    <property type="entry name" value="PROKAR_LIPOPROTEIN"/>
    <property type="match status" value="1"/>
</dbReference>
<feature type="domain" description="Septum formation-related" evidence="1">
    <location>
        <begin position="52"/>
        <end position="275"/>
    </location>
</feature>
<reference evidence="2" key="1">
    <citation type="submission" date="2021-02" db="EMBL/GenBank/DDBJ databases">
        <title>Natrosporangium hydrolyticum gen. nov., sp. nov, a haloalkaliphilic actinobacterium from a soda solonchak soil.</title>
        <authorList>
            <person name="Sorokin D.Y."/>
            <person name="Khijniak T.V."/>
            <person name="Zakharycheva A.P."/>
            <person name="Boueva O.V."/>
            <person name="Ariskina E.V."/>
            <person name="Hahnke R.L."/>
            <person name="Bunk B."/>
            <person name="Sproer C."/>
            <person name="Schumann P."/>
            <person name="Evtushenko L.I."/>
            <person name="Kublanov I.V."/>
        </authorList>
    </citation>
    <scope>NUCLEOTIDE SEQUENCE</scope>
    <source>
        <strain evidence="2">DSM 106523</strain>
    </source>
</reference>
<evidence type="ECO:0000313" key="2">
    <source>
        <dbReference type="EMBL" id="QSB15050.1"/>
    </source>
</evidence>
<dbReference type="Pfam" id="PF13845">
    <property type="entry name" value="Septum_form"/>
    <property type="match status" value="1"/>
</dbReference>
<dbReference type="Proteomes" id="UP000662857">
    <property type="component" value="Chromosome"/>
</dbReference>